<dbReference type="SUPFAM" id="SSF49452">
    <property type="entry name" value="Starch-binding domain-like"/>
    <property type="match status" value="1"/>
</dbReference>
<evidence type="ECO:0000313" key="10">
    <source>
        <dbReference type="Proteomes" id="UP000182427"/>
    </source>
</evidence>
<keyword evidence="5" id="KW-0472">Membrane</keyword>
<accession>A0A1G7I0L3</accession>
<keyword evidence="7" id="KW-0732">Signal</keyword>
<dbReference type="AlphaFoldDB" id="A0A1G7I0L3"/>
<dbReference type="GO" id="GO:0015344">
    <property type="term" value="F:siderophore uptake transmembrane transporter activity"/>
    <property type="evidence" value="ECO:0007669"/>
    <property type="project" value="TreeGrafter"/>
</dbReference>
<dbReference type="Pfam" id="PF13620">
    <property type="entry name" value="CarboxypepD_reg"/>
    <property type="match status" value="1"/>
</dbReference>
<evidence type="ECO:0000256" key="3">
    <source>
        <dbReference type="ARBA" id="ARBA00022452"/>
    </source>
</evidence>
<dbReference type="PANTHER" id="PTHR30069">
    <property type="entry name" value="TONB-DEPENDENT OUTER MEMBRANE RECEPTOR"/>
    <property type="match status" value="1"/>
</dbReference>
<keyword evidence="6" id="KW-0998">Cell outer membrane</keyword>
<keyword evidence="9" id="KW-0378">Hydrolase</keyword>
<name>A0A1G7I0L3_9BACT</name>
<keyword evidence="9" id="KW-0121">Carboxypeptidase</keyword>
<feature type="chain" id="PRO_5009241341" evidence="7">
    <location>
        <begin position="24"/>
        <end position="1250"/>
    </location>
</feature>
<sequence>MYYRKSFGSAIALAAVLVSSASAQIRSATITGTAIDSTGALLPGAKVTVTNEATNETQTTDASSSGQYTIPYLAAGKYTVTVSKGGFQDFKAKGVVLNTSQTVKVDSTLSVGGSVEQVEVNASAAQIQTESSTVSGAVDAQTIEAIPNITQNPLYYATLQNGVQPRNTSASTQNLNSFGVGVAGRAQFSAIGVNGGRAYENDIQLDGLPITGNGFNEAAIVPNTEGIQEVRVIANNFTADYGRGDSVMAITTKSGGNAFHGQVSYMIRNEALNANSPGNKAQGIRRPAFKVNDFGGAITGPIWRDRIFFSSSYHYLRFNQGQTYLQTVPTALERVGDFSKTFQQDANGNPVPALLFDPFNVTQRGTNLYERAQIPNSIIPNPNPYAVKMFSYYPLPNRTPDDVYNTNNFTATVVNMVRRQSSNNRLDFKWGRHSFYASGGIDYGTISQPRPFGTAPFNNAPTTTQDQNPYAQIGDTITLSPTLYVDVRYGVTRINTYNYAGNHSGFTDYGSFGIPTATQALFAQPGAAPVVSPAGFGGSGGGSNWSALSAGQFASKAEHQLVHAINGSVTKVAGKWTYKVGSEYRVMLANYNDFEEASANIGGCCAADPGGNYSFRYVTASGGQAPGNTSPNLQGISGATMLLGEGVWFVRPGANLKPAYAAKYFAVYSQNDWKVRPNLTINLGLRWDLQPGPTERYNRLSGIDFTRNNPFGSKGVIAFPGTNGYSRNLWDTEYTDFQPRVGLAYQVHEGTVIRGGFAFAYLPSNTGYFSSPNDYGGTPFSPGNQALPFGTNPQGVPVTRFTDASPLVPAVGANAAAPQVYGTTGAYFDRHLKNQLMKQGNVFLEQAFGKGGGYLFSLGWAGSYGSNLTTRNQPFETLQSVDPSTLANYRSQYIANNGTSNPATALVQNPYQPTGGQLLPFQNALAGSTIQQFIPQTPYPLLYGAFLNGSRGYSNFNSLQASLRHNFQSGFNMILNYTWSKELDYSVTGIEDGQGVNAGGSLGTPDLLNNGLNRNYGLADQPHRLVATLIYKSQFGKDGKYALGNVVGRVLLGGWSFGSVITMQSGMPVVLSFSNNGSLTSRLDRVAGQNVVLPKEFQKRYNGSTTVTLPCGKTVTPAKYSLLKYNACAYSSRTLTTPNGSIVQDLYWVGNHAQTDGNIRTNSRYNVDFSLRRSFPLFERFQLDVAAEATNLLNTAEYNGAYVGGLGSPNLVNNASKGLIPGLGTSSTFGTVNMNAFDPRQIQMHARLVF</sequence>
<keyword evidence="3" id="KW-1134">Transmembrane beta strand</keyword>
<gene>
    <name evidence="9" type="ORF">SAMN05444167_1280</name>
</gene>
<dbReference type="PANTHER" id="PTHR30069:SF46">
    <property type="entry name" value="OAR PROTEIN"/>
    <property type="match status" value="1"/>
</dbReference>
<keyword evidence="2" id="KW-0813">Transport</keyword>
<evidence type="ECO:0000256" key="2">
    <source>
        <dbReference type="ARBA" id="ARBA00022448"/>
    </source>
</evidence>
<organism evidence="9 10">
    <name type="scientific">Terriglobus roseus</name>
    <dbReference type="NCBI Taxonomy" id="392734"/>
    <lineage>
        <taxon>Bacteria</taxon>
        <taxon>Pseudomonadati</taxon>
        <taxon>Acidobacteriota</taxon>
        <taxon>Terriglobia</taxon>
        <taxon>Terriglobales</taxon>
        <taxon>Acidobacteriaceae</taxon>
        <taxon>Terriglobus</taxon>
    </lineage>
</organism>
<evidence type="ECO:0000256" key="7">
    <source>
        <dbReference type="SAM" id="SignalP"/>
    </source>
</evidence>
<evidence type="ECO:0000256" key="5">
    <source>
        <dbReference type="ARBA" id="ARBA00023136"/>
    </source>
</evidence>
<keyword evidence="10" id="KW-1185">Reference proteome</keyword>
<evidence type="ECO:0000256" key="1">
    <source>
        <dbReference type="ARBA" id="ARBA00004571"/>
    </source>
</evidence>
<dbReference type="InterPro" id="IPR036942">
    <property type="entry name" value="Beta-barrel_TonB_sf"/>
</dbReference>
<dbReference type="GO" id="GO:0009279">
    <property type="term" value="C:cell outer membrane"/>
    <property type="evidence" value="ECO:0007669"/>
    <property type="project" value="UniProtKB-SubCell"/>
</dbReference>
<dbReference type="OrthoDB" id="97812at2"/>
<dbReference type="InterPro" id="IPR013784">
    <property type="entry name" value="Carb-bd-like_fold"/>
</dbReference>
<feature type="signal peptide" evidence="7">
    <location>
        <begin position="1"/>
        <end position="23"/>
    </location>
</feature>
<dbReference type="Proteomes" id="UP000182427">
    <property type="component" value="Chromosome I"/>
</dbReference>
<dbReference type="Gene3D" id="2.60.40.1120">
    <property type="entry name" value="Carboxypeptidase-like, regulatory domain"/>
    <property type="match status" value="1"/>
</dbReference>
<dbReference type="EMBL" id="LT629690">
    <property type="protein sequence ID" value="SDF06272.1"/>
    <property type="molecule type" value="Genomic_DNA"/>
</dbReference>
<comment type="subcellular location">
    <subcellularLocation>
        <location evidence="1">Cell outer membrane</location>
        <topology evidence="1">Multi-pass membrane protein</topology>
    </subcellularLocation>
</comment>
<dbReference type="GO" id="GO:0030246">
    <property type="term" value="F:carbohydrate binding"/>
    <property type="evidence" value="ECO:0007669"/>
    <property type="project" value="InterPro"/>
</dbReference>
<protein>
    <submittedName>
        <fullName evidence="9">Carboxypeptidase regulatory-like domain-containing protein</fullName>
    </submittedName>
</protein>
<evidence type="ECO:0000313" key="9">
    <source>
        <dbReference type="EMBL" id="SDF06272.1"/>
    </source>
</evidence>
<dbReference type="InterPro" id="IPR039426">
    <property type="entry name" value="TonB-dep_rcpt-like"/>
</dbReference>
<evidence type="ECO:0000256" key="4">
    <source>
        <dbReference type="ARBA" id="ARBA00022692"/>
    </source>
</evidence>
<dbReference type="SUPFAM" id="SSF56935">
    <property type="entry name" value="Porins"/>
    <property type="match status" value="1"/>
</dbReference>
<proteinExistence type="predicted"/>
<reference evidence="9 10" key="1">
    <citation type="submission" date="2016-10" db="EMBL/GenBank/DDBJ databases">
        <authorList>
            <person name="de Groot N.N."/>
        </authorList>
    </citation>
    <scope>NUCLEOTIDE SEQUENCE [LARGE SCALE GENOMIC DNA]</scope>
    <source>
        <strain evidence="9 10">GAS232</strain>
    </source>
</reference>
<dbReference type="InterPro" id="IPR057601">
    <property type="entry name" value="Oar-like_b-barrel"/>
</dbReference>
<dbReference type="GO" id="GO:0044718">
    <property type="term" value="P:siderophore transmembrane transport"/>
    <property type="evidence" value="ECO:0007669"/>
    <property type="project" value="TreeGrafter"/>
</dbReference>
<keyword evidence="4" id="KW-0812">Transmembrane</keyword>
<dbReference type="RefSeq" id="WP_083344406.1">
    <property type="nucleotide sequence ID" value="NZ_LT629690.1"/>
</dbReference>
<dbReference type="Gene3D" id="2.40.170.20">
    <property type="entry name" value="TonB-dependent receptor, beta-barrel domain"/>
    <property type="match status" value="1"/>
</dbReference>
<evidence type="ECO:0000259" key="8">
    <source>
        <dbReference type="Pfam" id="PF25183"/>
    </source>
</evidence>
<dbReference type="Pfam" id="PF25183">
    <property type="entry name" value="OMP_b-brl_4"/>
    <property type="match status" value="1"/>
</dbReference>
<feature type="domain" description="TonB-dependent transporter Oar-like beta-barrel" evidence="8">
    <location>
        <begin position="251"/>
        <end position="1243"/>
    </location>
</feature>
<evidence type="ECO:0000256" key="6">
    <source>
        <dbReference type="ARBA" id="ARBA00023237"/>
    </source>
</evidence>
<keyword evidence="9" id="KW-0645">Protease</keyword>
<dbReference type="GO" id="GO:0004180">
    <property type="term" value="F:carboxypeptidase activity"/>
    <property type="evidence" value="ECO:0007669"/>
    <property type="project" value="UniProtKB-KW"/>
</dbReference>